<organism evidence="1 2">
    <name type="scientific">Lactococcus lactis subsp. cremoris</name>
    <name type="common">Streptococcus cremoris</name>
    <dbReference type="NCBI Taxonomy" id="1359"/>
    <lineage>
        <taxon>Bacteria</taxon>
        <taxon>Bacillati</taxon>
        <taxon>Bacillota</taxon>
        <taxon>Bacilli</taxon>
        <taxon>Lactobacillales</taxon>
        <taxon>Streptococcaceae</taxon>
        <taxon>Lactococcus</taxon>
    </lineage>
</organism>
<evidence type="ECO:0000313" key="1">
    <source>
        <dbReference type="EMBL" id="ARE28027.1"/>
    </source>
</evidence>
<sequence>MTTYHQLLNQLDHLKLDRVRQLLPEFLDEHADISLVEGLHELLSEELREREALLQERR</sequence>
<dbReference type="Proteomes" id="UP000191806">
    <property type="component" value="Chromosome"/>
</dbReference>
<evidence type="ECO:0000313" key="2">
    <source>
        <dbReference type="Proteomes" id="UP000191806"/>
    </source>
</evidence>
<name>A0A1V0PFG4_LACLC</name>
<accession>A0A1V0PFG4</accession>
<gene>
    <name evidence="1" type="ORF">LLJM1_0638</name>
</gene>
<reference evidence="1 2" key="1">
    <citation type="journal article" date="2017" name="BMC Genomics">
        <title>Comparative and functional genomics of the Lactococcus lactis taxon; insights into evolution and niche adaptation.</title>
        <authorList>
            <person name="Kelleher P."/>
            <person name="Bottacini F."/>
            <person name="Mahony J."/>
            <person name="Kilcawley K.N."/>
            <person name="van Sinderen D."/>
        </authorList>
    </citation>
    <scope>NUCLEOTIDE SEQUENCE [LARGE SCALE GENOMIC DNA]</scope>
    <source>
        <strain evidence="1 2">JM1</strain>
    </source>
</reference>
<dbReference type="EMBL" id="CP015899">
    <property type="protein sequence ID" value="ARE28027.1"/>
    <property type="molecule type" value="Genomic_DNA"/>
</dbReference>
<protein>
    <submittedName>
        <fullName evidence="1">Transposase helper protein for IS712H</fullName>
    </submittedName>
</protein>
<dbReference type="AlphaFoldDB" id="A0A1V0PFG4"/>
<proteinExistence type="predicted"/>